<dbReference type="EMBL" id="HG697215">
    <property type="protein sequence ID" value="CDI87321.1"/>
    <property type="molecule type" value="Genomic_DNA"/>
</dbReference>
<feature type="region of interest" description="Disordered" evidence="2">
    <location>
        <begin position="1205"/>
        <end position="1431"/>
    </location>
</feature>
<dbReference type="InterPro" id="IPR001849">
    <property type="entry name" value="PH_domain"/>
</dbReference>
<protein>
    <recommendedName>
        <fullName evidence="3">PH domain-containing protein</fullName>
    </recommendedName>
</protein>
<reference evidence="4" key="1">
    <citation type="submission" date="2013-10" db="EMBL/GenBank/DDBJ databases">
        <title>Genomic analysis of the causative agents of coccidiosis in chickens.</title>
        <authorList>
            <person name="Reid A.J."/>
            <person name="Blake D."/>
            <person name="Billington K."/>
            <person name="Browne H."/>
            <person name="Dunn M."/>
            <person name="Hung S."/>
            <person name="Kawahara F."/>
            <person name="Miranda-Saavedra D."/>
            <person name="Mourier T."/>
            <person name="Nagra H."/>
            <person name="Otto T.D."/>
            <person name="Rawlings N."/>
            <person name="Sanchez A."/>
            <person name="Sanders M."/>
            <person name="Subramaniam C."/>
            <person name="Tay Y."/>
            <person name="Dear P."/>
            <person name="Doerig C."/>
            <person name="Gruber A."/>
            <person name="Parkinson J."/>
            <person name="Shirley M."/>
            <person name="Wan K.L."/>
            <person name="Berriman M."/>
            <person name="Tomley F."/>
            <person name="Pain A."/>
        </authorList>
    </citation>
    <scope>NUCLEOTIDE SEQUENCE [LARGE SCALE GENOMIC DNA]</scope>
    <source>
        <strain evidence="4">Houghton</strain>
    </source>
</reference>
<dbReference type="PROSITE" id="PS50003">
    <property type="entry name" value="PH_DOMAIN"/>
    <property type="match status" value="1"/>
</dbReference>
<sequence length="1458" mass="162142">MPNSYKVSPRGGASSGSDSLSSSSISLSPSDGGSSSSSRSSTSSAPASVDVALKPRPTGALQRQPFVPPKILRNKNIPSVKKLLPRRAPLPDAGDGDGATGSLEPKAASPPSRKEQLAALQSQLLMSRAAIGQRWKEAWRSTESSAFSHDSDVDELEDLDSSDSSQAATPTSRKKAPAAIESSDNSSPMGTPLTASAAQRDLLQMLQRDLSSSSSELLHEESSQILNLTASDFIDDLKADFAPHESAEIRPSKPVDNTIMPRPLRKLKLRLFQGGHPTSSSSSDGFSDDSSDESQASVRWRQMPSRETSVPGELDGDLNDSEDEATEGEEEVEEHEGDEKEEEPDFSQPPGEEEEKENSGGKDTNGNGVAEEETHNEVSALESSATAEDEPQMIWKFEEPEEKPSPAQPKKTVVIRRPLKAADMAVDERLEADACQEDFDRREMVDRIIYEYTDGPLSPQMERLKAERVKLAEWARHLRDASKTHAEGERPAGYRPPLVRQPMLRGVGRTFPQTEVERPLTVDLSPRGVGIEKRLLQREMLPSTKVWQMEQRAKRLQQQTVQQQQQLELLQAALRKKIEASTNPAGSTAEGDLPVARSSTDTTEATEGLSPRSAELKLYEQQCVYLGAQLEEEHEFCEAYRAELGRVLLNNVALKKQHEDAVEALKEREAAERKERAEHLQAEEQLKDLQDRVEAETNRRLLEMSCRQQRDQQATTLQQRYAQLLHYLQEAEEKRSSFEDGLRVAQSKAQKAEALLQTKEAELAYAQRCLDTLDVQMLEKEVQRRKERDRANAAERQVEELKASLAAKEQEVFKLKRRSESSAALLEKEQQEHLKTREALAAAQATLKQQATEVQAPHLQIEGERISVSSAQRKLDSLGKLAKDFQALSAEAEAEEREMEAWHAEVEERRAKALSILEAAERSALSVLSQLDQGAADASAVSELSHQMEALRQARQEEVAALEHEFERAGKERKKLEADLEKREEEAANLRQEVASLSRKLQRQAQKNRRIARRIIRTSAAYGRSSRRTVCPELRTMRVGGVVEMLTKSASHRPEPRYIKMFKRGVVMWSEDLTGRRGFKKGDQFSVTDIIGIDFGTSSSAFLWSVHGAKGGKGSSPQFAYPWRCFTVRTLKDTFEFRAKSDEAAQDWVVGLGRLSSTHAPPMISDKHELVVHRVHMKLGAYAAQRGITPAVMWREAISRTSAQLPHLGQRAAAKGHRDSSEGQVQRHKDSTVSQRHPTHLHSDASPSRNTSPVKEHRHHTHHDRRREGHRRGPREGSVGTEQRDGQPGKQHSRADALSLPHNETAASATADPAPANSNTRSRSPRPKPRGSDARPDETLRRGTPSGTVEKGTRKGSPPAVSKDQREDAEGTDYPVSSPTPEEAPVLVKDKTRERANMQVADAKQSRRRRQKEREQKEKEEGTPAADGEYNSVKKISKGILSRAGTIFRKPLTKKTGE</sequence>
<dbReference type="SMART" id="SM00233">
    <property type="entry name" value="PH"/>
    <property type="match status" value="1"/>
</dbReference>
<feature type="compositionally biased region" description="Acidic residues" evidence="2">
    <location>
        <begin position="152"/>
        <end position="161"/>
    </location>
</feature>
<feature type="region of interest" description="Disordered" evidence="2">
    <location>
        <begin position="243"/>
        <end position="412"/>
    </location>
</feature>
<evidence type="ECO:0000256" key="1">
    <source>
        <dbReference type="SAM" id="Coils"/>
    </source>
</evidence>
<dbReference type="OrthoDB" id="346463at2759"/>
<keyword evidence="5" id="KW-1185">Reference proteome</keyword>
<feature type="compositionally biased region" description="Low complexity" evidence="2">
    <location>
        <begin position="1305"/>
        <end position="1322"/>
    </location>
</feature>
<evidence type="ECO:0000259" key="3">
    <source>
        <dbReference type="PROSITE" id="PS50003"/>
    </source>
</evidence>
<evidence type="ECO:0000313" key="4">
    <source>
        <dbReference type="EMBL" id="CDI87321.1"/>
    </source>
</evidence>
<feature type="region of interest" description="Disordered" evidence="2">
    <location>
        <begin position="581"/>
        <end position="612"/>
    </location>
</feature>
<keyword evidence="1" id="KW-0175">Coiled coil</keyword>
<dbReference type="InterPro" id="IPR011993">
    <property type="entry name" value="PH-like_dom_sf"/>
</dbReference>
<dbReference type="VEuPathDB" id="ToxoDB:EPH_0075770"/>
<feature type="compositionally biased region" description="Basic residues" evidence="2">
    <location>
        <begin position="1256"/>
        <end position="1273"/>
    </location>
</feature>
<evidence type="ECO:0000256" key="2">
    <source>
        <dbReference type="SAM" id="MobiDB-lite"/>
    </source>
</evidence>
<feature type="coiled-coil region" evidence="1">
    <location>
        <begin position="878"/>
        <end position="923"/>
    </location>
</feature>
<feature type="compositionally biased region" description="Low complexity" evidence="2">
    <location>
        <begin position="10"/>
        <end position="48"/>
    </location>
</feature>
<accession>U6H3Z9</accession>
<feature type="compositionally biased region" description="Basic and acidic residues" evidence="2">
    <location>
        <begin position="1412"/>
        <end position="1422"/>
    </location>
</feature>
<name>U6H3Z9_9EIME</name>
<feature type="region of interest" description="Disordered" evidence="2">
    <location>
        <begin position="1"/>
        <end position="120"/>
    </location>
</feature>
<feature type="compositionally biased region" description="Basic and acidic residues" evidence="2">
    <location>
        <begin position="243"/>
        <end position="253"/>
    </location>
</feature>
<evidence type="ECO:0000313" key="5">
    <source>
        <dbReference type="Proteomes" id="UP000018201"/>
    </source>
</evidence>
<gene>
    <name evidence="4" type="ORF">EPH_0075770</name>
</gene>
<feature type="compositionally biased region" description="Basic and acidic residues" evidence="2">
    <location>
        <begin position="1216"/>
        <end position="1231"/>
    </location>
</feature>
<organism evidence="4 5">
    <name type="scientific">Eimeria praecox</name>
    <dbReference type="NCBI Taxonomy" id="51316"/>
    <lineage>
        <taxon>Eukaryota</taxon>
        <taxon>Sar</taxon>
        <taxon>Alveolata</taxon>
        <taxon>Apicomplexa</taxon>
        <taxon>Conoidasida</taxon>
        <taxon>Coccidia</taxon>
        <taxon>Eucoccidiorida</taxon>
        <taxon>Eimeriorina</taxon>
        <taxon>Eimeriidae</taxon>
        <taxon>Eimeria</taxon>
    </lineage>
</organism>
<feature type="domain" description="PH" evidence="3">
    <location>
        <begin position="1036"/>
        <end position="1157"/>
    </location>
</feature>
<dbReference type="Gene3D" id="2.30.29.30">
    <property type="entry name" value="Pleckstrin-homology domain (PH domain)/Phosphotyrosine-binding domain (PTB)"/>
    <property type="match status" value="1"/>
</dbReference>
<dbReference type="Proteomes" id="UP000018201">
    <property type="component" value="Unassembled WGS sequence"/>
</dbReference>
<feature type="compositionally biased region" description="Acidic residues" evidence="2">
    <location>
        <begin position="314"/>
        <end position="356"/>
    </location>
</feature>
<proteinExistence type="predicted"/>
<feature type="coiled-coil region" evidence="1">
    <location>
        <begin position="952"/>
        <end position="1007"/>
    </location>
</feature>
<reference evidence="4" key="2">
    <citation type="submission" date="2013-10" db="EMBL/GenBank/DDBJ databases">
        <authorList>
            <person name="Aslett M."/>
        </authorList>
    </citation>
    <scope>NUCLEOTIDE SEQUENCE [LARGE SCALE GENOMIC DNA]</scope>
    <source>
        <strain evidence="4">Houghton</strain>
    </source>
</reference>
<feature type="compositionally biased region" description="Basic and acidic residues" evidence="2">
    <location>
        <begin position="1330"/>
        <end position="1341"/>
    </location>
</feature>
<feature type="coiled-coil region" evidence="1">
    <location>
        <begin position="654"/>
        <end position="846"/>
    </location>
</feature>
<feature type="region of interest" description="Disordered" evidence="2">
    <location>
        <begin position="140"/>
        <end position="200"/>
    </location>
</feature>
<feature type="coiled-coil region" evidence="1">
    <location>
        <begin position="546"/>
        <end position="573"/>
    </location>
</feature>
<feature type="compositionally biased region" description="Polar residues" evidence="2">
    <location>
        <begin position="182"/>
        <end position="197"/>
    </location>
</feature>